<organism evidence="4 5">
    <name type="scientific">candidate division WWE3 bacterium</name>
    <dbReference type="NCBI Taxonomy" id="2053526"/>
    <lineage>
        <taxon>Bacteria</taxon>
        <taxon>Katanobacteria</taxon>
    </lineage>
</organism>
<dbReference type="Proteomes" id="UP000710385">
    <property type="component" value="Unassembled WGS sequence"/>
</dbReference>
<feature type="chain" id="PRO_5038129949" evidence="3">
    <location>
        <begin position="22"/>
        <end position="294"/>
    </location>
</feature>
<dbReference type="InterPro" id="IPR010258">
    <property type="entry name" value="Conjugal_tfr_TrbG/VirB9/CagX"/>
</dbReference>
<dbReference type="EMBL" id="JABTTY010000004">
    <property type="protein sequence ID" value="MBE7526074.1"/>
    <property type="molecule type" value="Genomic_DNA"/>
</dbReference>
<protein>
    <submittedName>
        <fullName evidence="4">P-type conjugative transfer protein TrbG</fullName>
    </submittedName>
</protein>
<feature type="signal peptide" evidence="3">
    <location>
        <begin position="1"/>
        <end position="21"/>
    </location>
</feature>
<dbReference type="InterPro" id="IPR038161">
    <property type="entry name" value="VirB9/CagX/TrbG_C_sf"/>
</dbReference>
<name>A0A928Y7D8_UNCKA</name>
<evidence type="ECO:0000313" key="5">
    <source>
        <dbReference type="Proteomes" id="UP000710385"/>
    </source>
</evidence>
<comment type="caution">
    <text evidence="4">The sequence shown here is derived from an EMBL/GenBank/DDBJ whole genome shotgun (WGS) entry which is preliminary data.</text>
</comment>
<gene>
    <name evidence="4" type="primary">trbG</name>
    <name evidence="4" type="ORF">HS096_07445</name>
</gene>
<evidence type="ECO:0000313" key="4">
    <source>
        <dbReference type="EMBL" id="MBE7526074.1"/>
    </source>
</evidence>
<accession>A0A928Y7D8</accession>
<proteinExistence type="inferred from homology"/>
<dbReference type="NCBIfam" id="TIGR02775">
    <property type="entry name" value="TrbG_Ti"/>
    <property type="match status" value="1"/>
</dbReference>
<dbReference type="Pfam" id="PF03524">
    <property type="entry name" value="CagX"/>
    <property type="match status" value="1"/>
</dbReference>
<dbReference type="CDD" id="cd06911">
    <property type="entry name" value="VirB9_CagX_TrbG"/>
    <property type="match status" value="1"/>
</dbReference>
<reference evidence="4" key="1">
    <citation type="submission" date="2020-05" db="EMBL/GenBank/DDBJ databases">
        <title>High-Quality Genomes of Partial-Nitritation/Anammox System by Hierarchical Clustering Based Hybrid Assembly.</title>
        <authorList>
            <person name="Liu L."/>
            <person name="Wang Y."/>
            <person name="Che Y."/>
            <person name="Chen Y."/>
            <person name="Xia Y."/>
            <person name="Luo R."/>
            <person name="Cheng S.H."/>
            <person name="Zheng C."/>
            <person name="Zhang T."/>
        </authorList>
    </citation>
    <scope>NUCLEOTIDE SEQUENCE</scope>
    <source>
        <strain evidence="4">H1_PAT1</strain>
    </source>
</reference>
<keyword evidence="2 3" id="KW-0732">Signal</keyword>
<evidence type="ECO:0000256" key="1">
    <source>
        <dbReference type="ARBA" id="ARBA00006135"/>
    </source>
</evidence>
<dbReference type="InterPro" id="IPR014142">
    <property type="entry name" value="TrbG_Ti"/>
</dbReference>
<sequence>MKKQQLIIGMTALVLTIPAYAQTSQSQNEPLPIFAGQKPRLDSKEVYGARLANQWKTSPDKPRRGEDGNVKYLFGATLPTLVCTPLQVCSIRLQQGEIVNDVHAGDTVRWKITPATEGSGQTASTIIIIKPTDINLTTNLIVTTDRRTYTIKLASTKNDWMPILSFDYPDDIQREWAAYHLRKTQIAQTNIMPATGQNLAALDFNYNLSGDNPSWKPVRIYTDGIKTYIQFPSTHFNESPALLSLGNSGDEELVNYRLIGDRYVVDKVLDRAALIVGVGLSQTKVEITRKEVSK</sequence>
<comment type="similarity">
    <text evidence="1">Belongs to the TrbG/VirB9 family.</text>
</comment>
<dbReference type="InterPro" id="IPR033645">
    <property type="entry name" value="VirB9/CagX/TrbG_C"/>
</dbReference>
<dbReference type="AlphaFoldDB" id="A0A928Y7D8"/>
<evidence type="ECO:0000256" key="2">
    <source>
        <dbReference type="ARBA" id="ARBA00022729"/>
    </source>
</evidence>
<evidence type="ECO:0000256" key="3">
    <source>
        <dbReference type="SAM" id="SignalP"/>
    </source>
</evidence>
<dbReference type="Gene3D" id="2.60.40.2500">
    <property type="match status" value="1"/>
</dbReference>